<feature type="compositionally biased region" description="Basic and acidic residues" evidence="8">
    <location>
        <begin position="680"/>
        <end position="700"/>
    </location>
</feature>
<dbReference type="GO" id="GO:0005524">
    <property type="term" value="F:ATP binding"/>
    <property type="evidence" value="ECO:0007669"/>
    <property type="project" value="UniProtKB-UniRule"/>
</dbReference>
<dbReference type="InterPro" id="IPR003395">
    <property type="entry name" value="RecF/RecN/SMC_N"/>
</dbReference>
<dbReference type="SUPFAM" id="SSF52540">
    <property type="entry name" value="P-loop containing nucleoside triphosphate hydrolases"/>
    <property type="match status" value="1"/>
</dbReference>
<evidence type="ECO:0000259" key="9">
    <source>
        <dbReference type="Pfam" id="PF02463"/>
    </source>
</evidence>
<gene>
    <name evidence="7 10" type="primary">smc</name>
    <name evidence="10" type="ORF">TG4357_02311</name>
</gene>
<feature type="coiled-coil region" evidence="7">
    <location>
        <begin position="293"/>
        <end position="387"/>
    </location>
</feature>
<feature type="region of interest" description="Disordered" evidence="8">
    <location>
        <begin position="678"/>
        <end position="700"/>
    </location>
</feature>
<evidence type="ECO:0000256" key="3">
    <source>
        <dbReference type="ARBA" id="ARBA00022741"/>
    </source>
</evidence>
<keyword evidence="2 7" id="KW-0963">Cytoplasm</keyword>
<dbReference type="GO" id="GO:0007059">
    <property type="term" value="P:chromosome segregation"/>
    <property type="evidence" value="ECO:0007669"/>
    <property type="project" value="UniProtKB-UniRule"/>
</dbReference>
<dbReference type="NCBIfam" id="TIGR02168">
    <property type="entry name" value="SMC_prok_B"/>
    <property type="match status" value="1"/>
</dbReference>
<dbReference type="InterPro" id="IPR024704">
    <property type="entry name" value="SMC"/>
</dbReference>
<dbReference type="STRING" id="53501.SAMN04488043_10442"/>
<dbReference type="EMBL" id="CYSA01000023">
    <property type="protein sequence ID" value="CUH66214.1"/>
    <property type="molecule type" value="Genomic_DNA"/>
</dbReference>
<evidence type="ECO:0000256" key="5">
    <source>
        <dbReference type="ARBA" id="ARBA00023054"/>
    </source>
</evidence>
<dbReference type="RefSeq" id="WP_058263049.1">
    <property type="nucleotide sequence ID" value="NZ_CP051181.1"/>
</dbReference>
<comment type="subunit">
    <text evidence="7">Homodimer.</text>
</comment>
<evidence type="ECO:0000313" key="11">
    <source>
        <dbReference type="Proteomes" id="UP000051587"/>
    </source>
</evidence>
<comment type="function">
    <text evidence="7">Required for chromosome condensation and partitioning.</text>
</comment>
<dbReference type="AlphaFoldDB" id="A0A0P1FX79"/>
<dbReference type="InterPro" id="IPR011890">
    <property type="entry name" value="SMC_prok"/>
</dbReference>
<keyword evidence="11" id="KW-1185">Reference proteome</keyword>
<evidence type="ECO:0000256" key="7">
    <source>
        <dbReference type="HAMAP-Rule" id="MF_01894"/>
    </source>
</evidence>
<dbReference type="OrthoDB" id="9808768at2"/>
<keyword evidence="5 7" id="KW-0175">Coiled coil</keyword>
<keyword evidence="3 7" id="KW-0547">Nucleotide-binding</keyword>
<evidence type="ECO:0000256" key="4">
    <source>
        <dbReference type="ARBA" id="ARBA00022840"/>
    </source>
</evidence>
<evidence type="ECO:0000256" key="2">
    <source>
        <dbReference type="ARBA" id="ARBA00022490"/>
    </source>
</evidence>
<feature type="coiled-coil region" evidence="7">
    <location>
        <begin position="170"/>
        <end position="218"/>
    </location>
</feature>
<feature type="region of interest" description="Disordered" evidence="8">
    <location>
        <begin position="803"/>
        <end position="827"/>
    </location>
</feature>
<proteinExistence type="inferred from homology"/>
<dbReference type="GO" id="GO:0005737">
    <property type="term" value="C:cytoplasm"/>
    <property type="evidence" value="ECO:0007669"/>
    <property type="project" value="UniProtKB-SubCell"/>
</dbReference>
<dbReference type="InterPro" id="IPR027417">
    <property type="entry name" value="P-loop_NTPase"/>
</dbReference>
<feature type="domain" description="RecF/RecN/SMC N-terminal" evidence="9">
    <location>
        <begin position="4"/>
        <end position="1136"/>
    </location>
</feature>
<feature type="coiled-coil region" evidence="7">
    <location>
        <begin position="936"/>
        <end position="991"/>
    </location>
</feature>
<feature type="region of interest" description="Disordered" evidence="8">
    <location>
        <begin position="860"/>
        <end position="892"/>
    </location>
</feature>
<comment type="domain">
    <text evidence="7">Contains large globular domains required for ATP hydrolysis at each terminus and a third globular domain forming a flexible hinge near the middle of the molecule. These domains are separated by coiled-coil structures.</text>
</comment>
<organism evidence="10 11">
    <name type="scientific">Thalassovita gelatinovora</name>
    <name type="common">Thalassobius gelatinovorus</name>
    <dbReference type="NCBI Taxonomy" id="53501"/>
    <lineage>
        <taxon>Bacteria</taxon>
        <taxon>Pseudomonadati</taxon>
        <taxon>Pseudomonadota</taxon>
        <taxon>Alphaproteobacteria</taxon>
        <taxon>Rhodobacterales</taxon>
        <taxon>Roseobacteraceae</taxon>
        <taxon>Thalassovita</taxon>
    </lineage>
</organism>
<dbReference type="Pfam" id="PF02463">
    <property type="entry name" value="SMC_N"/>
    <property type="match status" value="1"/>
</dbReference>
<comment type="subcellular location">
    <subcellularLocation>
        <location evidence="1 7">Cytoplasm</location>
    </subcellularLocation>
</comment>
<dbReference type="FunFam" id="3.40.50.300:FF:000901">
    <property type="entry name" value="Chromosome partition protein Smc"/>
    <property type="match status" value="1"/>
</dbReference>
<feature type="binding site" evidence="7">
    <location>
        <begin position="32"/>
        <end position="39"/>
    </location>
    <ligand>
        <name>ATP</name>
        <dbReference type="ChEBI" id="CHEBI:30616"/>
    </ligand>
</feature>
<name>A0A0P1FX79_THAGE</name>
<comment type="similarity">
    <text evidence="7">Belongs to the SMC family.</text>
</comment>
<dbReference type="HAMAP" id="MF_01894">
    <property type="entry name" value="Smc_prok"/>
    <property type="match status" value="1"/>
</dbReference>
<dbReference type="CDD" id="cd03278">
    <property type="entry name" value="ABC_SMC_barmotin"/>
    <property type="match status" value="1"/>
</dbReference>
<dbReference type="PIRSF" id="PIRSF005719">
    <property type="entry name" value="SMC"/>
    <property type="match status" value="1"/>
</dbReference>
<evidence type="ECO:0000256" key="8">
    <source>
        <dbReference type="SAM" id="MobiDB-lite"/>
    </source>
</evidence>
<feature type="region of interest" description="Disordered" evidence="8">
    <location>
        <begin position="460"/>
        <end position="486"/>
    </location>
</feature>
<dbReference type="GO" id="GO:0016887">
    <property type="term" value="F:ATP hydrolysis activity"/>
    <property type="evidence" value="ECO:0007669"/>
    <property type="project" value="InterPro"/>
</dbReference>
<evidence type="ECO:0000256" key="1">
    <source>
        <dbReference type="ARBA" id="ARBA00004496"/>
    </source>
</evidence>
<dbReference type="GO" id="GO:0007062">
    <property type="term" value="P:sister chromatid cohesion"/>
    <property type="evidence" value="ECO:0007669"/>
    <property type="project" value="InterPro"/>
</dbReference>
<dbReference type="Proteomes" id="UP000051587">
    <property type="component" value="Unassembled WGS sequence"/>
</dbReference>
<reference evidence="10 11" key="1">
    <citation type="submission" date="2015-09" db="EMBL/GenBank/DDBJ databases">
        <authorList>
            <consortium name="Swine Surveillance"/>
        </authorList>
    </citation>
    <scope>NUCLEOTIDE SEQUENCE [LARGE SCALE GENOMIC DNA]</scope>
    <source>
        <strain evidence="10 11">CECT 4357</strain>
    </source>
</reference>
<keyword evidence="6 7" id="KW-0238">DNA-binding</keyword>
<dbReference type="GO" id="GO:0006260">
    <property type="term" value="P:DNA replication"/>
    <property type="evidence" value="ECO:0007669"/>
    <property type="project" value="UniProtKB-UniRule"/>
</dbReference>
<protein>
    <recommendedName>
        <fullName evidence="7">Chromosome partition protein Smc</fullName>
    </recommendedName>
</protein>
<keyword evidence="4 7" id="KW-0067">ATP-binding</keyword>
<feature type="compositionally biased region" description="Basic and acidic residues" evidence="8">
    <location>
        <begin position="460"/>
        <end position="485"/>
    </location>
</feature>
<dbReference type="GO" id="GO:0030261">
    <property type="term" value="P:chromosome condensation"/>
    <property type="evidence" value="ECO:0007669"/>
    <property type="project" value="InterPro"/>
</dbReference>
<dbReference type="PANTHER" id="PTHR43977">
    <property type="entry name" value="STRUCTURAL MAINTENANCE OF CHROMOSOMES PROTEIN 3"/>
    <property type="match status" value="1"/>
</dbReference>
<sequence>MLFTRLRLTGFKSFVDPTDLMIKEGLTGVVGPNGCGKSNLLEALRWVMGENRPKAMRGGGMEDVIFAGASSRPARNFAEVGLIIDNSDRLAPAGFNDEDQLEIIRRITRDVGSAYKVNSKDVRARDVQMLFADASTGAHSPALVRQGQISELINAKPKSRRRILEEAAGISGLYQRRHEAELKLKGAEQNLSRVDDVVDQLASQLAQLDRQARQAARYRAIGEELRKAEGMLLYRRWREADEARLLAEEELRARVTAAAQAETLARQAAKDRQAKDDALPPLREEEAIAAAVLQRLEVQRDSLRDQESQALQTIQTLKNRILQLAKDIEREAGLNRDAGETIDRLEWEARELKKASEGHDDRLEAAAEAAREAASVLQDREADLSQQTEDVARLAARHQSAQRLLDDNRKTLTRSEAEAVKAREAVATAQSALTEAETRFEQAQEEEELALATAEHAEETLMEAETARAETQSREADVRGERSEAEGELNALRAEVTALAKLLERDTAEGGQILDRLQVEMGFEKALGAALADDLRAPQVDEDGPSGWTELPDYATAQSLPAGVTALSQHVSVPDVLARRMAQIGLIDPDDAVRLQPLLQPGQRLVSVEGDLWRWDGFRAWAEDAPSAAALRLQQLNRLEELKQQSEHANTRAEAARQAHEALSARLADLTRADQAARQARRDADRLVNEASRKLSRAEADRNLAESKLESLGLAVTRHEDEATEARARALEAERGLADLDDLDQARAAVEDVKMTVEAARLTMMTKRSAHDEVRREGEARLRRSQEVTKEISGWKHRLETAEKRSDELAERKLDSEEELRDASEAPEEIRIKREELGEAIAEADERRRKASDVLAEADSKLRAAEQAERDAERLASEAREARARSEARADAARETVAYAVERIEEDQQTTPEKLLEQIAVDPDAMPEANHVEADVNRLKRQRDALGAVNLRAEEDALEVREEHGNLIAEKSDLEEAIKALRTGIASLNREGRERLLTAFEQVNSNFGLLFRHLFGGGEANLVLVESDDPLDAGLEIMCQPPGKKLSTLSLLSGGEQTLTAMALIFAVFLANPAPICVLDEVDAPLDDANVTRFCDLLDEMCRRTETRFLIITHHAVTMARMDRLFGVTMQEQGVSQLVSVDLKKAEQLVA</sequence>
<evidence type="ECO:0000256" key="6">
    <source>
        <dbReference type="ARBA" id="ARBA00023125"/>
    </source>
</evidence>
<dbReference type="GO" id="GO:0003677">
    <property type="term" value="F:DNA binding"/>
    <property type="evidence" value="ECO:0007669"/>
    <property type="project" value="UniProtKB-UniRule"/>
</dbReference>
<accession>A0A0P1FX79</accession>
<evidence type="ECO:0000313" key="10">
    <source>
        <dbReference type="EMBL" id="CUH66214.1"/>
    </source>
</evidence>
<dbReference type="Gene3D" id="3.40.50.300">
    <property type="entry name" value="P-loop containing nucleotide triphosphate hydrolases"/>
    <property type="match status" value="2"/>
</dbReference>